<feature type="region of interest" description="Disordered" evidence="9">
    <location>
        <begin position="1"/>
        <end position="21"/>
    </location>
</feature>
<feature type="compositionally biased region" description="Acidic residues" evidence="9">
    <location>
        <begin position="137"/>
        <end position="148"/>
    </location>
</feature>
<name>U4L4P7_PYROM</name>
<evidence type="ECO:0000256" key="7">
    <source>
        <dbReference type="ARBA" id="ARBA00047899"/>
    </source>
</evidence>
<evidence type="ECO:0000313" key="11">
    <source>
        <dbReference type="EMBL" id="CCX07278.1"/>
    </source>
</evidence>
<comment type="catalytic activity">
    <reaction evidence="8">
        <text>L-seryl-[protein] + ATP = O-phospho-L-seryl-[protein] + ADP + H(+)</text>
        <dbReference type="Rhea" id="RHEA:17989"/>
        <dbReference type="Rhea" id="RHEA-COMP:9863"/>
        <dbReference type="Rhea" id="RHEA-COMP:11604"/>
        <dbReference type="ChEBI" id="CHEBI:15378"/>
        <dbReference type="ChEBI" id="CHEBI:29999"/>
        <dbReference type="ChEBI" id="CHEBI:30616"/>
        <dbReference type="ChEBI" id="CHEBI:83421"/>
        <dbReference type="ChEBI" id="CHEBI:456216"/>
        <dbReference type="EC" id="2.7.11.1"/>
    </reaction>
</comment>
<feature type="region of interest" description="Disordered" evidence="9">
    <location>
        <begin position="226"/>
        <end position="266"/>
    </location>
</feature>
<dbReference type="PROSITE" id="PS50011">
    <property type="entry name" value="PROTEIN_KINASE_DOM"/>
    <property type="match status" value="1"/>
</dbReference>
<organism evidence="11 12">
    <name type="scientific">Pyronema omphalodes (strain CBS 100304)</name>
    <name type="common">Pyronema confluens</name>
    <dbReference type="NCBI Taxonomy" id="1076935"/>
    <lineage>
        <taxon>Eukaryota</taxon>
        <taxon>Fungi</taxon>
        <taxon>Dikarya</taxon>
        <taxon>Ascomycota</taxon>
        <taxon>Pezizomycotina</taxon>
        <taxon>Pezizomycetes</taxon>
        <taxon>Pezizales</taxon>
        <taxon>Pyronemataceae</taxon>
        <taxon>Pyronema</taxon>
    </lineage>
</organism>
<sequence>MYTKKYGQKTYGSKPAKTYNNPFAGREAWNAVLEDSGPLPVSSPARPRYDDTDAVTTRLGDLSILEDPVATAGGGGSARGTHTIFLDDADVATAVATFSSIATFATAQSSATSPSSSSASASASAGAANDSTTKDGDSEDDTDTDPQESSDKENHGSTSGDDYIPTEEKPRNILAEQIKESPPRRRGLKKRVSSASDAISSPLKNAAFLDDDGGDAGILVWEDVAAETQRKSRRGSRASRASVSSKRNSREKVIPETPGVGGVSRRSSALPEVVQETPQQHSSPIATWDSPEVPKLSGAGSIILTPTVPKQFTPEADTDSELSELENISGINTPASSDLSPTETLLSLCTEKRILDFTQHIDSLLNKGSIRKLGEASYSEVFLSSSGDNSTVLKIIPFNKSPDQVDQCAPSAIVQELRITLAMAPIKGYIAFHSCHVVRGSFPSSLLQFWDDYDENRGSENERPDFYENDQLFAIIGLENGGKDLEHTELRNWEEAEDVFWQVAKALARGEKEREFEHRDLHWGNVVIKRRMEEEVAPEERPEELTLQGLTLEEAGVAREEQSNLEVALIDYTLSRAWCGDFPGGQEYEFMQLDDPALFTGKGDYQFDIYRFMLGLVSDPDVPPEEQFVDWNVYAPKTNIFWLHYILNILLTKMGLSRPAARGRYAASEEEQEAYKRLETVGRGIDPRKKRFGGKGAGGGIQIETAGELVQWAVEEEMIWRGI</sequence>
<keyword evidence="3" id="KW-0808">Transferase</keyword>
<feature type="region of interest" description="Disordered" evidence="9">
    <location>
        <begin position="107"/>
        <end position="198"/>
    </location>
</feature>
<evidence type="ECO:0000256" key="4">
    <source>
        <dbReference type="ARBA" id="ARBA00022741"/>
    </source>
</evidence>
<dbReference type="PANTHER" id="PTHR24419:SF18">
    <property type="entry name" value="SERINE_THREONINE-PROTEIN KINASE HASPIN"/>
    <property type="match status" value="1"/>
</dbReference>
<keyword evidence="4" id="KW-0547">Nucleotide-binding</keyword>
<dbReference type="GO" id="GO:0000278">
    <property type="term" value="P:mitotic cell cycle"/>
    <property type="evidence" value="ECO:0007669"/>
    <property type="project" value="TreeGrafter"/>
</dbReference>
<evidence type="ECO:0000256" key="5">
    <source>
        <dbReference type="ARBA" id="ARBA00022777"/>
    </source>
</evidence>
<protein>
    <recommendedName>
        <fullName evidence="1">non-specific serine/threonine protein kinase</fullName>
        <ecNumber evidence="1">2.7.11.1</ecNumber>
    </recommendedName>
</protein>
<dbReference type="AlphaFoldDB" id="U4L4P7"/>
<keyword evidence="5 11" id="KW-0418">Kinase</keyword>
<dbReference type="InterPro" id="IPR024604">
    <property type="entry name" value="GSG2_C"/>
</dbReference>
<dbReference type="Pfam" id="PF12330">
    <property type="entry name" value="Haspin_kinase"/>
    <property type="match status" value="1"/>
</dbReference>
<dbReference type="Proteomes" id="UP000018144">
    <property type="component" value="Unassembled WGS sequence"/>
</dbReference>
<dbReference type="OrthoDB" id="5327538at2759"/>
<dbReference type="SMART" id="SM01331">
    <property type="entry name" value="DUF3635"/>
    <property type="match status" value="1"/>
</dbReference>
<keyword evidence="2" id="KW-0723">Serine/threonine-protein kinase</keyword>
<evidence type="ECO:0000259" key="10">
    <source>
        <dbReference type="PROSITE" id="PS50011"/>
    </source>
</evidence>
<gene>
    <name evidence="11" type="ORF">PCON_06867</name>
</gene>
<dbReference type="eggNOG" id="KOG2464">
    <property type="taxonomic scope" value="Eukaryota"/>
</dbReference>
<accession>U4L4P7</accession>
<evidence type="ECO:0000256" key="6">
    <source>
        <dbReference type="ARBA" id="ARBA00022840"/>
    </source>
</evidence>
<feature type="region of interest" description="Disordered" evidence="9">
    <location>
        <begin position="35"/>
        <end position="54"/>
    </location>
</feature>
<evidence type="ECO:0000256" key="3">
    <source>
        <dbReference type="ARBA" id="ARBA00022679"/>
    </source>
</evidence>
<evidence type="ECO:0000256" key="9">
    <source>
        <dbReference type="SAM" id="MobiDB-lite"/>
    </source>
</evidence>
<dbReference type="GO" id="GO:0005737">
    <property type="term" value="C:cytoplasm"/>
    <property type="evidence" value="ECO:0007669"/>
    <property type="project" value="TreeGrafter"/>
</dbReference>
<proteinExistence type="predicted"/>
<dbReference type="InterPro" id="IPR011009">
    <property type="entry name" value="Kinase-like_dom_sf"/>
</dbReference>
<dbReference type="GO" id="GO:0005634">
    <property type="term" value="C:nucleus"/>
    <property type="evidence" value="ECO:0007669"/>
    <property type="project" value="TreeGrafter"/>
</dbReference>
<feature type="compositionally biased region" description="Basic and acidic residues" evidence="9">
    <location>
        <begin position="166"/>
        <end position="183"/>
    </location>
</feature>
<comment type="catalytic activity">
    <reaction evidence="7">
        <text>L-threonyl-[protein] + ATP = O-phospho-L-threonyl-[protein] + ADP + H(+)</text>
        <dbReference type="Rhea" id="RHEA:46608"/>
        <dbReference type="Rhea" id="RHEA-COMP:11060"/>
        <dbReference type="Rhea" id="RHEA-COMP:11605"/>
        <dbReference type="ChEBI" id="CHEBI:15378"/>
        <dbReference type="ChEBI" id="CHEBI:30013"/>
        <dbReference type="ChEBI" id="CHEBI:30616"/>
        <dbReference type="ChEBI" id="CHEBI:61977"/>
        <dbReference type="ChEBI" id="CHEBI:456216"/>
        <dbReference type="EC" id="2.7.11.1"/>
    </reaction>
</comment>
<evidence type="ECO:0000256" key="2">
    <source>
        <dbReference type="ARBA" id="ARBA00022527"/>
    </source>
</evidence>
<keyword evidence="12" id="KW-1185">Reference proteome</keyword>
<dbReference type="GO" id="GO:0005524">
    <property type="term" value="F:ATP binding"/>
    <property type="evidence" value="ECO:0007669"/>
    <property type="project" value="UniProtKB-KW"/>
</dbReference>
<dbReference type="STRING" id="1076935.U4L4P7"/>
<dbReference type="GO" id="GO:0072354">
    <property type="term" value="F:histone H3T3 kinase activity"/>
    <property type="evidence" value="ECO:0007669"/>
    <property type="project" value="TreeGrafter"/>
</dbReference>
<dbReference type="InterPro" id="IPR000719">
    <property type="entry name" value="Prot_kinase_dom"/>
</dbReference>
<reference evidence="11 12" key="1">
    <citation type="journal article" date="2013" name="PLoS Genet.">
        <title>The genome and development-dependent transcriptomes of Pyronema confluens: a window into fungal evolution.</title>
        <authorList>
            <person name="Traeger S."/>
            <person name="Altegoer F."/>
            <person name="Freitag M."/>
            <person name="Gabaldon T."/>
            <person name="Kempken F."/>
            <person name="Kumar A."/>
            <person name="Marcet-Houben M."/>
            <person name="Poggeler S."/>
            <person name="Stajich J.E."/>
            <person name="Nowrousian M."/>
        </authorList>
    </citation>
    <scope>NUCLEOTIDE SEQUENCE [LARGE SCALE GENOMIC DNA]</scope>
    <source>
        <strain evidence="12">CBS 100304</strain>
        <tissue evidence="11">Vegetative mycelium</tissue>
    </source>
</reference>
<evidence type="ECO:0000256" key="1">
    <source>
        <dbReference type="ARBA" id="ARBA00012513"/>
    </source>
</evidence>
<dbReference type="EMBL" id="HF935349">
    <property type="protein sequence ID" value="CCX07278.1"/>
    <property type="molecule type" value="Genomic_DNA"/>
</dbReference>
<evidence type="ECO:0000256" key="8">
    <source>
        <dbReference type="ARBA" id="ARBA00048679"/>
    </source>
</evidence>
<dbReference type="GO" id="GO:0035556">
    <property type="term" value="P:intracellular signal transduction"/>
    <property type="evidence" value="ECO:0007669"/>
    <property type="project" value="TreeGrafter"/>
</dbReference>
<dbReference type="SUPFAM" id="SSF56112">
    <property type="entry name" value="Protein kinase-like (PK-like)"/>
    <property type="match status" value="1"/>
</dbReference>
<dbReference type="Gene3D" id="1.10.510.10">
    <property type="entry name" value="Transferase(Phosphotransferase) domain 1"/>
    <property type="match status" value="1"/>
</dbReference>
<dbReference type="PANTHER" id="PTHR24419">
    <property type="entry name" value="INTERLEUKIN-1 RECEPTOR-ASSOCIATED KINASE"/>
    <property type="match status" value="1"/>
</dbReference>
<feature type="domain" description="Protein kinase" evidence="10">
    <location>
        <begin position="367"/>
        <end position="723"/>
    </location>
</feature>
<evidence type="ECO:0000313" key="12">
    <source>
        <dbReference type="Proteomes" id="UP000018144"/>
    </source>
</evidence>
<dbReference type="Gene3D" id="3.30.200.20">
    <property type="entry name" value="Phosphorylase Kinase, domain 1"/>
    <property type="match status" value="1"/>
</dbReference>
<dbReference type="EC" id="2.7.11.1" evidence="1"/>
<feature type="compositionally biased region" description="Low complexity" evidence="9">
    <location>
        <begin position="107"/>
        <end position="131"/>
    </location>
</feature>
<keyword evidence="6" id="KW-0067">ATP-binding</keyword>